<proteinExistence type="predicted"/>
<organism evidence="1 2">
    <name type="scientific">Stylosanthes scabra</name>
    <dbReference type="NCBI Taxonomy" id="79078"/>
    <lineage>
        <taxon>Eukaryota</taxon>
        <taxon>Viridiplantae</taxon>
        <taxon>Streptophyta</taxon>
        <taxon>Embryophyta</taxon>
        <taxon>Tracheophyta</taxon>
        <taxon>Spermatophyta</taxon>
        <taxon>Magnoliopsida</taxon>
        <taxon>eudicotyledons</taxon>
        <taxon>Gunneridae</taxon>
        <taxon>Pentapetalae</taxon>
        <taxon>rosids</taxon>
        <taxon>fabids</taxon>
        <taxon>Fabales</taxon>
        <taxon>Fabaceae</taxon>
        <taxon>Papilionoideae</taxon>
        <taxon>50 kb inversion clade</taxon>
        <taxon>dalbergioids sensu lato</taxon>
        <taxon>Dalbergieae</taxon>
        <taxon>Pterocarpus clade</taxon>
        <taxon>Stylosanthes</taxon>
    </lineage>
</organism>
<keyword evidence="2" id="KW-1185">Reference proteome</keyword>
<name>A0ABU6UUI4_9FABA</name>
<dbReference type="EMBL" id="JASCZI010122980">
    <property type="protein sequence ID" value="MED6164957.1"/>
    <property type="molecule type" value="Genomic_DNA"/>
</dbReference>
<evidence type="ECO:0000313" key="1">
    <source>
        <dbReference type="EMBL" id="MED6164957.1"/>
    </source>
</evidence>
<evidence type="ECO:0000313" key="2">
    <source>
        <dbReference type="Proteomes" id="UP001341840"/>
    </source>
</evidence>
<accession>A0ABU6UUI4</accession>
<protein>
    <submittedName>
        <fullName evidence="1">Uncharacterized protein</fullName>
    </submittedName>
</protein>
<dbReference type="Proteomes" id="UP001341840">
    <property type="component" value="Unassembled WGS sequence"/>
</dbReference>
<reference evidence="1 2" key="1">
    <citation type="journal article" date="2023" name="Plants (Basel)">
        <title>Bridging the Gap: Combining Genomics and Transcriptomics Approaches to Understand Stylosanthes scabra, an Orphan Legume from the Brazilian Caatinga.</title>
        <authorList>
            <person name="Ferreira-Neto J.R.C."/>
            <person name="da Silva M.D."/>
            <person name="Binneck E."/>
            <person name="de Melo N.F."/>
            <person name="da Silva R.H."/>
            <person name="de Melo A.L.T.M."/>
            <person name="Pandolfi V."/>
            <person name="Bustamante F.O."/>
            <person name="Brasileiro-Vidal A.C."/>
            <person name="Benko-Iseppon A.M."/>
        </authorList>
    </citation>
    <scope>NUCLEOTIDE SEQUENCE [LARGE SCALE GENOMIC DNA]</scope>
    <source>
        <tissue evidence="1">Leaves</tissue>
    </source>
</reference>
<gene>
    <name evidence="1" type="ORF">PIB30_095127</name>
</gene>
<sequence length="100" mass="11233">MDGVFSVANIILIDTATQMSPYNRINTYSRAMVVMVDLRFPTMQQSNLKPQRHHDVLAKKASSTVAFMKWQHPAARSLLHDPAPVVALFIPAEFAGGRFY</sequence>
<comment type="caution">
    <text evidence="1">The sequence shown here is derived from an EMBL/GenBank/DDBJ whole genome shotgun (WGS) entry which is preliminary data.</text>
</comment>